<dbReference type="PANTHER" id="PTHR11820">
    <property type="entry name" value="ACYLPYRUVASE"/>
    <property type="match status" value="1"/>
</dbReference>
<dbReference type="GO" id="GO:0050163">
    <property type="term" value="F:oxaloacetate tautomerase activity"/>
    <property type="evidence" value="ECO:0007669"/>
    <property type="project" value="UniProtKB-ARBA"/>
</dbReference>
<dbReference type="InterPro" id="IPR036663">
    <property type="entry name" value="Fumarylacetoacetase_C_sf"/>
</dbReference>
<keyword evidence="5" id="KW-1185">Reference proteome</keyword>
<feature type="domain" description="Fumarylacetoacetase-like C-terminal" evidence="3">
    <location>
        <begin position="92"/>
        <end position="300"/>
    </location>
</feature>
<dbReference type="SUPFAM" id="SSF56529">
    <property type="entry name" value="FAH"/>
    <property type="match status" value="1"/>
</dbReference>
<evidence type="ECO:0000313" key="4">
    <source>
        <dbReference type="EMBL" id="OLN92838.1"/>
    </source>
</evidence>
<dbReference type="InterPro" id="IPR011234">
    <property type="entry name" value="Fumarylacetoacetase-like_C"/>
</dbReference>
<dbReference type="PANTHER" id="PTHR11820:SF7">
    <property type="entry name" value="ACYLPYRUVASE FAHD1, MITOCHONDRIAL"/>
    <property type="match status" value="1"/>
</dbReference>
<evidence type="ECO:0000259" key="3">
    <source>
        <dbReference type="Pfam" id="PF01557"/>
    </source>
</evidence>
<dbReference type="Gene3D" id="3.90.850.10">
    <property type="entry name" value="Fumarylacetoacetase-like, C-terminal domain"/>
    <property type="match status" value="1"/>
</dbReference>
<evidence type="ECO:0000256" key="2">
    <source>
        <dbReference type="ARBA" id="ARBA00022723"/>
    </source>
</evidence>
<comment type="caution">
    <text evidence="4">The sequence shown here is derived from an EMBL/GenBank/DDBJ whole genome shotgun (WGS) entry which is preliminary data.</text>
</comment>
<dbReference type="GO" id="GO:0018773">
    <property type="term" value="F:acetylpyruvate hydrolase activity"/>
    <property type="evidence" value="ECO:0007669"/>
    <property type="project" value="TreeGrafter"/>
</dbReference>
<comment type="similarity">
    <text evidence="1">Belongs to the FAH family.</text>
</comment>
<dbReference type="GO" id="GO:0006107">
    <property type="term" value="P:oxaloacetate metabolic process"/>
    <property type="evidence" value="ECO:0007669"/>
    <property type="project" value="UniProtKB-ARBA"/>
</dbReference>
<evidence type="ECO:0000256" key="1">
    <source>
        <dbReference type="ARBA" id="ARBA00010211"/>
    </source>
</evidence>
<accession>A0A1Q8RZ69</accession>
<dbReference type="Pfam" id="PF01557">
    <property type="entry name" value="FAA_hydrolase"/>
    <property type="match status" value="1"/>
</dbReference>
<dbReference type="FunFam" id="3.90.850.10:FF:000002">
    <property type="entry name" value="2-hydroxyhepta-2,4-diene-1,7-dioate isomerase"/>
    <property type="match status" value="1"/>
</dbReference>
<keyword evidence="4" id="KW-0378">Hydrolase</keyword>
<dbReference type="STRING" id="708187.A0A1Q8RZ69"/>
<dbReference type="Proteomes" id="UP000186583">
    <property type="component" value="Unassembled WGS sequence"/>
</dbReference>
<dbReference type="EMBL" id="MPGH01000059">
    <property type="protein sequence ID" value="OLN92838.1"/>
    <property type="molecule type" value="Genomic_DNA"/>
</dbReference>
<organism evidence="4 5">
    <name type="scientific">Colletotrichum chlorophyti</name>
    <dbReference type="NCBI Taxonomy" id="708187"/>
    <lineage>
        <taxon>Eukaryota</taxon>
        <taxon>Fungi</taxon>
        <taxon>Dikarya</taxon>
        <taxon>Ascomycota</taxon>
        <taxon>Pezizomycotina</taxon>
        <taxon>Sordariomycetes</taxon>
        <taxon>Hypocreomycetidae</taxon>
        <taxon>Glomerellales</taxon>
        <taxon>Glomerellaceae</taxon>
        <taxon>Colletotrichum</taxon>
    </lineage>
</organism>
<keyword evidence="2" id="KW-0479">Metal-binding</keyword>
<dbReference type="OrthoDB" id="411064at2759"/>
<proteinExistence type="inferred from homology"/>
<name>A0A1Q8RZ69_9PEZI</name>
<reference evidence="4 5" key="1">
    <citation type="submission" date="2016-11" db="EMBL/GenBank/DDBJ databases">
        <title>Draft Genome Assembly of Colletotrichum chlorophyti a pathogen of herbaceous plants.</title>
        <authorList>
            <person name="Gan P."/>
            <person name="Narusaka M."/>
            <person name="Tsushima A."/>
            <person name="Narusaka Y."/>
            <person name="Takano Y."/>
            <person name="Shirasu K."/>
        </authorList>
    </citation>
    <scope>NUCLEOTIDE SEQUENCE [LARGE SCALE GENOMIC DNA]</scope>
    <source>
        <strain evidence="4 5">NTL11</strain>
    </source>
</reference>
<protein>
    <submittedName>
        <fullName evidence="4">Fumarylacetoacetate hydrolase domain-containing protein 2-like protein 4</fullName>
    </submittedName>
</protein>
<sequence>MTSDTPTSFTHELSSLTVSGFVRFIPRSDPNKILIGEPESDSVDVGTALRNGEEVKVVVWSGSSVLKPGNKTDQRAVIDRVLSPVSAEEVGTIRCIGLNYVQHAKEVGVPLPDVPTVFLKPSTALGNPWPEPTVLPLLTQADDCGDYESELAVVLGKTAKNVSEAKAMDYVLGYTACNDVSSRTYQLNQSQWCFAKGFDGSCPLGPTLVSKHLITDPSKLQIRGLRNGEVLQESGISDLIFSIPKLISFLSQSTTLPAGTVIITGTPAGVGLGRKPKVTLKDGDEFKVEILPHIGTLVNVFQNEGVTSLGN</sequence>
<dbReference type="GO" id="GO:0046872">
    <property type="term" value="F:metal ion binding"/>
    <property type="evidence" value="ECO:0007669"/>
    <property type="project" value="UniProtKB-KW"/>
</dbReference>
<evidence type="ECO:0000313" key="5">
    <source>
        <dbReference type="Proteomes" id="UP000186583"/>
    </source>
</evidence>
<dbReference type="AlphaFoldDB" id="A0A1Q8RZ69"/>
<gene>
    <name evidence="4" type="ORF">CCHL11_06780</name>
</gene>